<accession>A0A8H4CDK7</accession>
<dbReference type="RefSeq" id="XP_045261058.1">
    <property type="nucleotide sequence ID" value="XM_045414936.1"/>
</dbReference>
<proteinExistence type="predicted"/>
<gene>
    <name evidence="1" type="ORF">GCG54_00015121</name>
</gene>
<keyword evidence="2" id="KW-1185">Reference proteome</keyword>
<name>A0A8H4CDK7_COLGL</name>
<dbReference type="EMBL" id="WVTB01000066">
    <property type="protein sequence ID" value="KAF3801899.1"/>
    <property type="molecule type" value="Genomic_DNA"/>
</dbReference>
<reference evidence="1" key="2">
    <citation type="submission" date="2020-03" db="EMBL/GenBank/DDBJ databases">
        <authorList>
            <person name="Fu F.-F."/>
            <person name="Chen J."/>
        </authorList>
    </citation>
    <scope>NUCLEOTIDE SEQUENCE</scope>
    <source>
        <strain evidence="1">Lc1</strain>
    </source>
</reference>
<reference evidence="1" key="1">
    <citation type="journal article" date="2020" name="Phytopathology">
        <title>Genome sequence and comparative analysis of Colletotrichum gloeosporioides isolated from Liriodendron leaves.</title>
        <authorList>
            <person name="Fu F.F."/>
            <person name="Hao Z."/>
            <person name="Wang P."/>
            <person name="Lu Y."/>
            <person name="Xue L.J."/>
            <person name="Wei G."/>
            <person name="Tian Y."/>
            <person name="Baishi H."/>
            <person name="Xu H."/>
            <person name="Shi J."/>
            <person name="Cheng T."/>
            <person name="Wang G."/>
            <person name="Yi Y."/>
            <person name="Chen J."/>
        </authorList>
    </citation>
    <scope>NUCLEOTIDE SEQUENCE</scope>
    <source>
        <strain evidence="1">Lc1</strain>
    </source>
</reference>
<dbReference type="AlphaFoldDB" id="A0A8H4CDK7"/>
<organism evidence="1 2">
    <name type="scientific">Colletotrichum gloeosporioides</name>
    <name type="common">Anthracnose fungus</name>
    <name type="synonym">Glomerella cingulata</name>
    <dbReference type="NCBI Taxonomy" id="474922"/>
    <lineage>
        <taxon>Eukaryota</taxon>
        <taxon>Fungi</taxon>
        <taxon>Dikarya</taxon>
        <taxon>Ascomycota</taxon>
        <taxon>Pezizomycotina</taxon>
        <taxon>Sordariomycetes</taxon>
        <taxon>Hypocreomycetidae</taxon>
        <taxon>Glomerellales</taxon>
        <taxon>Glomerellaceae</taxon>
        <taxon>Colletotrichum</taxon>
        <taxon>Colletotrichum gloeosporioides species complex</taxon>
    </lineage>
</organism>
<dbReference type="GeneID" id="69022226"/>
<protein>
    <submittedName>
        <fullName evidence="1">Uncharacterized protein</fullName>
    </submittedName>
</protein>
<comment type="caution">
    <text evidence="1">The sequence shown here is derived from an EMBL/GenBank/DDBJ whole genome shotgun (WGS) entry which is preliminary data.</text>
</comment>
<dbReference type="Proteomes" id="UP000613401">
    <property type="component" value="Unassembled WGS sequence"/>
</dbReference>
<sequence length="57" mass="6593">MRYGRFCQQSELRKYGYRAAPDQQCWRVTERVLFGVSTSAKPSSMSAYSFATMLRTS</sequence>
<evidence type="ECO:0000313" key="2">
    <source>
        <dbReference type="Proteomes" id="UP000613401"/>
    </source>
</evidence>
<evidence type="ECO:0000313" key="1">
    <source>
        <dbReference type="EMBL" id="KAF3801899.1"/>
    </source>
</evidence>